<dbReference type="GO" id="GO:0008641">
    <property type="term" value="F:ubiquitin-like modifier activating enzyme activity"/>
    <property type="evidence" value="ECO:0007669"/>
    <property type="project" value="InterPro"/>
</dbReference>
<dbReference type="EMBL" id="JAEINH010000016">
    <property type="protein sequence ID" value="MBI9116096.1"/>
    <property type="molecule type" value="Genomic_DNA"/>
</dbReference>
<dbReference type="Proteomes" id="UP000602087">
    <property type="component" value="Unassembled WGS sequence"/>
</dbReference>
<reference evidence="3" key="1">
    <citation type="submission" date="2020-12" db="EMBL/GenBank/DDBJ databases">
        <title>Sanguibacter suaedae sp. nov., isolated from Suaeda aralocaspica.</title>
        <authorList>
            <person name="Ma Q."/>
        </authorList>
    </citation>
    <scope>NUCLEOTIDE SEQUENCE</scope>
    <source>
        <strain evidence="3">YZGR15</strain>
    </source>
</reference>
<dbReference type="InterPro" id="IPR000594">
    <property type="entry name" value="ThiF_NAD_FAD-bd"/>
</dbReference>
<gene>
    <name evidence="3" type="ORF">JAV76_13845</name>
</gene>
<evidence type="ECO:0000313" key="4">
    <source>
        <dbReference type="Proteomes" id="UP000602087"/>
    </source>
</evidence>
<sequence>MELRTGLRILDRAPHAVQVGTDERWSVTVDGLTPQERTALLGLGDGPAGRRPRWASSEDAPHRLQSVLDDLTDAGLLQESPAATGPAGLGSPLDDEVVALQVAGAGTRETVGVRRDRRVGVVGLGRIGMVVVDVLASAGVGTFLLDDPRRVRRADVGVGGLRERHVGAARAHCAADVLGREHPDARVGSGTRETPDVVVIVFEEAADPVRTARLMMEEVPHLPVVVREGDVVVGPFVVPGRSACLTCLDMHRTDMDPGWPALAAQLRAIGSTHPAPQPSVVASVAGGAAAAQVLAFLDGQDPAATGTALEVRGPDARPRVRRWSVHPGCGCTDLLGADVPRA</sequence>
<keyword evidence="3" id="KW-0548">Nucleotidyltransferase</keyword>
<evidence type="ECO:0000259" key="2">
    <source>
        <dbReference type="Pfam" id="PF00899"/>
    </source>
</evidence>
<dbReference type="RefSeq" id="WP_198734666.1">
    <property type="nucleotide sequence ID" value="NZ_JAEINH010000016.1"/>
</dbReference>
<proteinExistence type="predicted"/>
<comment type="caution">
    <text evidence="3">The sequence shown here is derived from an EMBL/GenBank/DDBJ whole genome shotgun (WGS) entry which is preliminary data.</text>
</comment>
<evidence type="ECO:0000313" key="3">
    <source>
        <dbReference type="EMBL" id="MBI9116096.1"/>
    </source>
</evidence>
<dbReference type="AlphaFoldDB" id="A0A934MC73"/>
<dbReference type="GO" id="GO:0016779">
    <property type="term" value="F:nucleotidyltransferase activity"/>
    <property type="evidence" value="ECO:0007669"/>
    <property type="project" value="UniProtKB-KW"/>
</dbReference>
<dbReference type="SUPFAM" id="SSF69572">
    <property type="entry name" value="Activating enzymes of the ubiquitin-like proteins"/>
    <property type="match status" value="1"/>
</dbReference>
<evidence type="ECO:0000256" key="1">
    <source>
        <dbReference type="SAM" id="MobiDB-lite"/>
    </source>
</evidence>
<feature type="region of interest" description="Disordered" evidence="1">
    <location>
        <begin position="39"/>
        <end position="59"/>
    </location>
</feature>
<feature type="domain" description="THIF-type NAD/FAD binding fold" evidence="2">
    <location>
        <begin position="115"/>
        <end position="319"/>
    </location>
</feature>
<name>A0A934MC73_9MICO</name>
<dbReference type="Pfam" id="PF00899">
    <property type="entry name" value="ThiF"/>
    <property type="match status" value="1"/>
</dbReference>
<dbReference type="Gene3D" id="3.40.50.720">
    <property type="entry name" value="NAD(P)-binding Rossmann-like Domain"/>
    <property type="match status" value="1"/>
</dbReference>
<keyword evidence="4" id="KW-1185">Reference proteome</keyword>
<dbReference type="InterPro" id="IPR035985">
    <property type="entry name" value="Ubiquitin-activating_enz"/>
</dbReference>
<organism evidence="3 4">
    <name type="scientific">Sanguibacter suaedae</name>
    <dbReference type="NCBI Taxonomy" id="2795737"/>
    <lineage>
        <taxon>Bacteria</taxon>
        <taxon>Bacillati</taxon>
        <taxon>Actinomycetota</taxon>
        <taxon>Actinomycetes</taxon>
        <taxon>Micrococcales</taxon>
        <taxon>Sanguibacteraceae</taxon>
        <taxon>Sanguibacter</taxon>
    </lineage>
</organism>
<keyword evidence="3" id="KW-0808">Transferase</keyword>
<accession>A0A934MC73</accession>
<protein>
    <submittedName>
        <fullName evidence="3">ThiF family adenylyltransferase</fullName>
    </submittedName>
</protein>